<sequence length="783" mass="87951">MQDPLKTIQTQIQPQTLPEEIKPSSGSMPVSLLDEKLRPSIIQPPNVSPLVAPSPSPSPIVAPSPASIDIQNGKRTEAEGFIYITVKGTDEERGYAHGFLLADRIVKFIRTYAFFVWNEYGRDIVFFTKMINDVFGPILKSEYKDFFTEMQGIAKGVVDKVKTLKTPSDQKLYFGDESFISDGKIVISPDSYTIDKNASSKDMFTDGKLLLTIDVDIIFLLNCIVSVDYVYKKLAQILEDNKFLKDTSTYKEFMKTSGSSSSNSGGLFGLFSGGSGGASDRCSAFMAVGEGFTVGGEIICAHITFDNYIIGQFDNVILYVDTSKSSKTPSHNILMQTFPGGIFSSTDFFVTSAGFMGTETTIGGFNVFELHAPACVRSRKAMQYSNTLEDYIKYLTENNSGDYANVWYIGKPASKDALSKEKSEIMRIELGLRYIHVERKTKGYFIGFNACYDARIRNIECVNDGFYDIRRHSGARRVRLYELIKKYTTNGKLISVSDAAEMISDHYDVYLGKINMCSRTVCSHYDLDKREYMSQADRPLPNQPRGSVDGKICSSELCRNMQFIARWGNACGTTFDKTNFCNENAQWADQRVYLENRPEQAWAVCSEVNIDRKIGQLTNAIKKYNFDNKISESATSIREPSLPLLPPAVNVSPDVPAAPAKPLVEYGEKLVEKPEPLLPKLPINPTLFPTESDFSPQPQPHPQPEPKPHLPPKDNNIIQRSEHELEIFGGDSNAQQSGGYFGILEKFDNKKELKEFIKMFKKQNKKSYKLKNRNTKRNKKDDK</sequence>
<evidence type="ECO:0000256" key="5">
    <source>
        <dbReference type="ARBA" id="ARBA00023180"/>
    </source>
</evidence>
<evidence type="ECO:0000313" key="7">
    <source>
        <dbReference type="EMBL" id="QHT33590.1"/>
    </source>
</evidence>
<keyword evidence="4" id="KW-0443">Lipid metabolism</keyword>
<dbReference type="Gene3D" id="3.60.60.30">
    <property type="match status" value="1"/>
</dbReference>
<dbReference type="AlphaFoldDB" id="A0A6C0EZF4"/>
<evidence type="ECO:0000256" key="3">
    <source>
        <dbReference type="ARBA" id="ARBA00022963"/>
    </source>
</evidence>
<reference evidence="7" key="1">
    <citation type="journal article" date="2020" name="Nature">
        <title>Giant virus diversity and host interactions through global metagenomics.</title>
        <authorList>
            <person name="Schulz F."/>
            <person name="Roux S."/>
            <person name="Paez-Espino D."/>
            <person name="Jungbluth S."/>
            <person name="Walsh D.A."/>
            <person name="Denef V.J."/>
            <person name="McMahon K.D."/>
            <person name="Konstantinidis K.T."/>
            <person name="Eloe-Fadrosh E.A."/>
            <person name="Kyrpides N.C."/>
            <person name="Woyke T."/>
        </authorList>
    </citation>
    <scope>NUCLEOTIDE SEQUENCE</scope>
    <source>
        <strain evidence="7">GVMAG-M-3300009161-36</strain>
    </source>
</reference>
<evidence type="ECO:0000256" key="1">
    <source>
        <dbReference type="ARBA" id="ARBA00022729"/>
    </source>
</evidence>
<dbReference type="PANTHER" id="PTHR12370">
    <property type="entry name" value="PHOSPHOLIPASE B-RELATED"/>
    <property type="match status" value="1"/>
</dbReference>
<protein>
    <submittedName>
        <fullName evidence="7">Uncharacterized protein</fullName>
    </submittedName>
</protein>
<feature type="compositionally biased region" description="Low complexity" evidence="6">
    <location>
        <begin position="1"/>
        <end position="18"/>
    </location>
</feature>
<feature type="region of interest" description="Disordered" evidence="6">
    <location>
        <begin position="1"/>
        <end position="30"/>
    </location>
</feature>
<name>A0A6C0EZF4_9ZZZZ</name>
<keyword evidence="3" id="KW-0442">Lipid degradation</keyword>
<organism evidence="7">
    <name type="scientific">viral metagenome</name>
    <dbReference type="NCBI Taxonomy" id="1070528"/>
    <lineage>
        <taxon>unclassified sequences</taxon>
        <taxon>metagenomes</taxon>
        <taxon>organismal metagenomes</taxon>
    </lineage>
</organism>
<dbReference type="GO" id="GO:0005576">
    <property type="term" value="C:extracellular region"/>
    <property type="evidence" value="ECO:0007669"/>
    <property type="project" value="TreeGrafter"/>
</dbReference>
<dbReference type="Pfam" id="PF04916">
    <property type="entry name" value="Phospholip_B"/>
    <property type="match status" value="1"/>
</dbReference>
<keyword evidence="1" id="KW-0732">Signal</keyword>
<dbReference type="PANTHER" id="PTHR12370:SF3">
    <property type="entry name" value="PHOSPHOLIPASE B-LIKE 2-RELATED"/>
    <property type="match status" value="1"/>
</dbReference>
<feature type="region of interest" description="Disordered" evidence="6">
    <location>
        <begin position="677"/>
        <end position="723"/>
    </location>
</feature>
<feature type="region of interest" description="Disordered" evidence="6">
    <location>
        <begin position="764"/>
        <end position="783"/>
    </location>
</feature>
<keyword evidence="5" id="KW-0325">Glycoprotein</keyword>
<dbReference type="GO" id="GO:0009395">
    <property type="term" value="P:phospholipid catabolic process"/>
    <property type="evidence" value="ECO:0007669"/>
    <property type="project" value="TreeGrafter"/>
</dbReference>
<dbReference type="InterPro" id="IPR007000">
    <property type="entry name" value="PLipase_B-like"/>
</dbReference>
<accession>A0A6C0EZF4</accession>
<evidence type="ECO:0000256" key="6">
    <source>
        <dbReference type="SAM" id="MobiDB-lite"/>
    </source>
</evidence>
<keyword evidence="2" id="KW-0378">Hydrolase</keyword>
<proteinExistence type="predicted"/>
<evidence type="ECO:0000256" key="2">
    <source>
        <dbReference type="ARBA" id="ARBA00022801"/>
    </source>
</evidence>
<dbReference type="EMBL" id="MN738969">
    <property type="protein sequence ID" value="QHT33590.1"/>
    <property type="molecule type" value="Genomic_DNA"/>
</dbReference>
<dbReference type="GO" id="GO:0004620">
    <property type="term" value="F:phospholipase activity"/>
    <property type="evidence" value="ECO:0007669"/>
    <property type="project" value="InterPro"/>
</dbReference>
<evidence type="ECO:0000256" key="4">
    <source>
        <dbReference type="ARBA" id="ARBA00023098"/>
    </source>
</evidence>